<dbReference type="Gene3D" id="2.40.450.10">
    <property type="entry name" value="PUA domain-like domain"/>
    <property type="match status" value="1"/>
</dbReference>
<gene>
    <name evidence="2" type="ORF">P7D43_03585</name>
    <name evidence="3" type="ORF">P7D79_19075</name>
</gene>
<organism evidence="2 4">
    <name type="scientific">Enterococcus avium</name>
    <name type="common">Streptococcus avium</name>
    <dbReference type="NCBI Taxonomy" id="33945"/>
    <lineage>
        <taxon>Bacteria</taxon>
        <taxon>Bacillati</taxon>
        <taxon>Bacillota</taxon>
        <taxon>Bacilli</taxon>
        <taxon>Lactobacillales</taxon>
        <taxon>Enterococcaceae</taxon>
        <taxon>Enterococcus</taxon>
    </lineage>
</organism>
<sequence length="161" mass="18668">MAIGPGEHRPLYLAVKNGVELIFNDDETRLTKIRLTNNKLSELLKNNVCNSDSIFKINEIVLITRSKFYTEIAIGEVRQSSLSGVNVRISSPLIEEYQEINLNQLTCFEFHVSSDQNISKSKLYTLKQIANREKEDKKQKQKKKKIYYARARSNEDSKRKE</sequence>
<feature type="region of interest" description="Disordered" evidence="1">
    <location>
        <begin position="132"/>
        <end position="161"/>
    </location>
</feature>
<comment type="caution">
    <text evidence="2">The sequence shown here is derived from an EMBL/GenBank/DDBJ whole genome shotgun (WGS) entry which is preliminary data.</text>
</comment>
<feature type="compositionally biased region" description="Basic and acidic residues" evidence="1">
    <location>
        <begin position="152"/>
        <end position="161"/>
    </location>
</feature>
<dbReference type="Proteomes" id="UP001264335">
    <property type="component" value="Unassembled WGS sequence"/>
</dbReference>
<dbReference type="InterPro" id="IPR038201">
    <property type="entry name" value="PrgU-like_sf"/>
</dbReference>
<evidence type="ECO:0000313" key="2">
    <source>
        <dbReference type="EMBL" id="MDT2401440.1"/>
    </source>
</evidence>
<accession>A0AAW8SSF7</accession>
<evidence type="ECO:0000313" key="4">
    <source>
        <dbReference type="Proteomes" id="UP001260773"/>
    </source>
</evidence>
<dbReference type="Proteomes" id="UP001260773">
    <property type="component" value="Unassembled WGS sequence"/>
</dbReference>
<dbReference type="RefSeq" id="WP_311860813.1">
    <property type="nucleotide sequence ID" value="NZ_JARPWD010000006.1"/>
</dbReference>
<dbReference type="EMBL" id="JARPWY010000076">
    <property type="protein sequence ID" value="MDT2516331.1"/>
    <property type="molecule type" value="Genomic_DNA"/>
</dbReference>
<evidence type="ECO:0000313" key="5">
    <source>
        <dbReference type="Proteomes" id="UP001264335"/>
    </source>
</evidence>
<name>A0AAW8SSF7_ENTAV</name>
<dbReference type="AlphaFoldDB" id="A0AAW8SSF7"/>
<evidence type="ECO:0000256" key="1">
    <source>
        <dbReference type="SAM" id="MobiDB-lite"/>
    </source>
</evidence>
<dbReference type="EMBL" id="JARPWH010000007">
    <property type="protein sequence ID" value="MDT2401440.1"/>
    <property type="molecule type" value="Genomic_DNA"/>
</dbReference>
<proteinExistence type="predicted"/>
<reference evidence="2 5" key="1">
    <citation type="submission" date="2023-03" db="EMBL/GenBank/DDBJ databases">
        <authorList>
            <person name="Shen W."/>
            <person name="Cai J."/>
        </authorList>
    </citation>
    <scope>NUCLEOTIDE SEQUENCE</scope>
    <source>
        <strain evidence="2">P33-2</strain>
        <strain evidence="3 5">Y2</strain>
    </source>
</reference>
<protein>
    <submittedName>
        <fullName evidence="2">Uncharacterized protein</fullName>
    </submittedName>
</protein>
<evidence type="ECO:0000313" key="3">
    <source>
        <dbReference type="EMBL" id="MDT2516331.1"/>
    </source>
</evidence>